<accession>A0A7C8I526</accession>
<keyword evidence="2" id="KW-1185">Reference proteome</keyword>
<organism evidence="1 2">
    <name type="scientific">Massariosphaeria phaeospora</name>
    <dbReference type="NCBI Taxonomy" id="100035"/>
    <lineage>
        <taxon>Eukaryota</taxon>
        <taxon>Fungi</taxon>
        <taxon>Dikarya</taxon>
        <taxon>Ascomycota</taxon>
        <taxon>Pezizomycotina</taxon>
        <taxon>Dothideomycetes</taxon>
        <taxon>Pleosporomycetidae</taxon>
        <taxon>Pleosporales</taxon>
        <taxon>Pleosporales incertae sedis</taxon>
        <taxon>Massariosphaeria</taxon>
    </lineage>
</organism>
<dbReference type="Proteomes" id="UP000481861">
    <property type="component" value="Unassembled WGS sequence"/>
</dbReference>
<reference evidence="1 2" key="1">
    <citation type="submission" date="2020-01" db="EMBL/GenBank/DDBJ databases">
        <authorList>
            <consortium name="DOE Joint Genome Institute"/>
            <person name="Haridas S."/>
            <person name="Albert R."/>
            <person name="Binder M."/>
            <person name="Bloem J."/>
            <person name="Labutti K."/>
            <person name="Salamov A."/>
            <person name="Andreopoulos B."/>
            <person name="Baker S.E."/>
            <person name="Barry K."/>
            <person name="Bills G."/>
            <person name="Bluhm B.H."/>
            <person name="Cannon C."/>
            <person name="Castanera R."/>
            <person name="Culley D.E."/>
            <person name="Daum C."/>
            <person name="Ezra D."/>
            <person name="Gonzalez J.B."/>
            <person name="Henrissat B."/>
            <person name="Kuo A."/>
            <person name="Liang C."/>
            <person name="Lipzen A."/>
            <person name="Lutzoni F."/>
            <person name="Magnuson J."/>
            <person name="Mondo S."/>
            <person name="Nolan M."/>
            <person name="Ohm R."/>
            <person name="Pangilinan J."/>
            <person name="Park H.-J.H."/>
            <person name="Ramirez L."/>
            <person name="Alfaro M."/>
            <person name="Sun H."/>
            <person name="Tritt A."/>
            <person name="Yoshinaga Y."/>
            <person name="Zwiers L.-H.L."/>
            <person name="Turgeon B.G."/>
            <person name="Goodwin S.B."/>
            <person name="Spatafora J.W."/>
            <person name="Crous P.W."/>
            <person name="Grigoriev I.V."/>
        </authorList>
    </citation>
    <scope>NUCLEOTIDE SEQUENCE [LARGE SCALE GENOMIC DNA]</scope>
    <source>
        <strain evidence="1 2">CBS 611.86</strain>
    </source>
</reference>
<evidence type="ECO:0000313" key="1">
    <source>
        <dbReference type="EMBL" id="KAF2867433.1"/>
    </source>
</evidence>
<gene>
    <name evidence="1" type="ORF">BDV95DRAFT_179750</name>
</gene>
<protein>
    <submittedName>
        <fullName evidence="1">Uncharacterized protein</fullName>
    </submittedName>
</protein>
<name>A0A7C8I526_9PLEO</name>
<dbReference type="OrthoDB" id="3687588at2759"/>
<sequence length="180" mass="21042">MAYGLIKLPEELKLEIIEHLASSYFSSTRKPLRTHEDYEEYSSRPSGSPDLWALTLSSREFKRLAEPLLYRHLYFDGKPIKQAKRLLLTLVARRDLVQCPISLTWVQRDSNKPSTKQFTGLERDFWEGLLVLKDMIQEKISRASLDLKHLWFRDLYDSFEASFALILAICTDLKEVAMED</sequence>
<dbReference type="EMBL" id="JAADJZ010000023">
    <property type="protein sequence ID" value="KAF2867433.1"/>
    <property type="molecule type" value="Genomic_DNA"/>
</dbReference>
<proteinExistence type="predicted"/>
<comment type="caution">
    <text evidence="1">The sequence shown here is derived from an EMBL/GenBank/DDBJ whole genome shotgun (WGS) entry which is preliminary data.</text>
</comment>
<dbReference type="AlphaFoldDB" id="A0A7C8I526"/>
<evidence type="ECO:0000313" key="2">
    <source>
        <dbReference type="Proteomes" id="UP000481861"/>
    </source>
</evidence>